<name>A0A8T0EI32_ARGBR</name>
<evidence type="ECO:0000256" key="1">
    <source>
        <dbReference type="SAM" id="SignalP"/>
    </source>
</evidence>
<feature type="signal peptide" evidence="1">
    <location>
        <begin position="1"/>
        <end position="17"/>
    </location>
</feature>
<dbReference type="AlphaFoldDB" id="A0A8T0EI32"/>
<gene>
    <name evidence="2" type="ORF">HNY73_016159</name>
</gene>
<keyword evidence="1" id="KW-0732">Signal</keyword>
<comment type="caution">
    <text evidence="2">The sequence shown here is derived from an EMBL/GenBank/DDBJ whole genome shotgun (WGS) entry which is preliminary data.</text>
</comment>
<reference evidence="2" key="2">
    <citation type="submission" date="2020-06" db="EMBL/GenBank/DDBJ databases">
        <authorList>
            <person name="Sheffer M."/>
        </authorList>
    </citation>
    <scope>NUCLEOTIDE SEQUENCE</scope>
</reference>
<dbReference type="Proteomes" id="UP000807504">
    <property type="component" value="Unassembled WGS sequence"/>
</dbReference>
<accession>A0A8T0EI32</accession>
<evidence type="ECO:0000313" key="2">
    <source>
        <dbReference type="EMBL" id="KAF8773500.1"/>
    </source>
</evidence>
<sequence>MVLLALLFSCMIAGSLACTDDHCKDPDLANELLKVQFLPNREELIYCIQKSYLFLGMRKRREILKCPGNSRNKEDGSDALELACIIDNLGDSCGDVATKTAVTVLERMKAFLKEGSCNDVENAADLKAKFLDFLDFEEPKRSSVKEIFDFLKKRR</sequence>
<organism evidence="2 3">
    <name type="scientific">Argiope bruennichi</name>
    <name type="common">Wasp spider</name>
    <name type="synonym">Aranea bruennichi</name>
    <dbReference type="NCBI Taxonomy" id="94029"/>
    <lineage>
        <taxon>Eukaryota</taxon>
        <taxon>Metazoa</taxon>
        <taxon>Ecdysozoa</taxon>
        <taxon>Arthropoda</taxon>
        <taxon>Chelicerata</taxon>
        <taxon>Arachnida</taxon>
        <taxon>Araneae</taxon>
        <taxon>Araneomorphae</taxon>
        <taxon>Entelegynae</taxon>
        <taxon>Araneoidea</taxon>
        <taxon>Araneidae</taxon>
        <taxon>Argiope</taxon>
    </lineage>
</organism>
<reference evidence="2" key="1">
    <citation type="journal article" date="2020" name="bioRxiv">
        <title>Chromosome-level reference genome of the European wasp spider Argiope bruennichi: a resource for studies on range expansion and evolutionary adaptation.</title>
        <authorList>
            <person name="Sheffer M.M."/>
            <person name="Hoppe A."/>
            <person name="Krehenwinkel H."/>
            <person name="Uhl G."/>
            <person name="Kuss A.W."/>
            <person name="Jensen L."/>
            <person name="Jensen C."/>
            <person name="Gillespie R.G."/>
            <person name="Hoff K.J."/>
            <person name="Prost S."/>
        </authorList>
    </citation>
    <scope>NUCLEOTIDE SEQUENCE</scope>
</reference>
<evidence type="ECO:0000313" key="3">
    <source>
        <dbReference type="Proteomes" id="UP000807504"/>
    </source>
</evidence>
<keyword evidence="3" id="KW-1185">Reference proteome</keyword>
<proteinExistence type="predicted"/>
<protein>
    <submittedName>
        <fullName evidence="2">Uncharacterized protein</fullName>
    </submittedName>
</protein>
<feature type="chain" id="PRO_5035935491" evidence="1">
    <location>
        <begin position="18"/>
        <end position="155"/>
    </location>
</feature>
<dbReference type="EMBL" id="JABXBU010002227">
    <property type="protein sequence ID" value="KAF8773500.1"/>
    <property type="molecule type" value="Genomic_DNA"/>
</dbReference>